<evidence type="ECO:0000313" key="3">
    <source>
        <dbReference type="Proteomes" id="UP000738359"/>
    </source>
</evidence>
<feature type="compositionally biased region" description="Polar residues" evidence="1">
    <location>
        <begin position="51"/>
        <end position="61"/>
    </location>
</feature>
<comment type="caution">
    <text evidence="2">The sequence shown here is derived from an EMBL/GenBank/DDBJ whole genome shotgun (WGS) entry which is preliminary data.</text>
</comment>
<dbReference type="Proteomes" id="UP000738359">
    <property type="component" value="Unassembled WGS sequence"/>
</dbReference>
<accession>A0A9P6J0H0</accession>
<keyword evidence="3" id="KW-1185">Reference proteome</keyword>
<reference evidence="2" key="1">
    <citation type="journal article" date="2020" name="Fungal Divers.">
        <title>Resolving the Mortierellaceae phylogeny through synthesis of multi-gene phylogenetics and phylogenomics.</title>
        <authorList>
            <person name="Vandepol N."/>
            <person name="Liber J."/>
            <person name="Desiro A."/>
            <person name="Na H."/>
            <person name="Kennedy M."/>
            <person name="Barry K."/>
            <person name="Grigoriev I.V."/>
            <person name="Miller A.N."/>
            <person name="O'Donnell K."/>
            <person name="Stajich J.E."/>
            <person name="Bonito G."/>
        </authorList>
    </citation>
    <scope>NUCLEOTIDE SEQUENCE</scope>
    <source>
        <strain evidence="2">CK1249</strain>
    </source>
</reference>
<sequence length="178" mass="19141">MSKSSKHATPASFNSYFLPAVTGARSTQDSTSSSQSSQPASQESMGIIASKSATGSDSTQRIVAPNGKASIAPSDPQRVDASSTPFDSQDKDATMAGLDSVSNRVTLDSWQEQDVFSSQLDSLEEPDLFAFSSQRSVETLRRQTLSPKKTKRQKDYSLGSTLAKPMLTFSERLAAEMD</sequence>
<feature type="region of interest" description="Disordered" evidence="1">
    <location>
        <begin position="23"/>
        <end position="95"/>
    </location>
</feature>
<feature type="compositionally biased region" description="Low complexity" evidence="1">
    <location>
        <begin position="26"/>
        <end position="44"/>
    </location>
</feature>
<evidence type="ECO:0000256" key="1">
    <source>
        <dbReference type="SAM" id="MobiDB-lite"/>
    </source>
</evidence>
<dbReference type="AlphaFoldDB" id="A0A9P6J0H0"/>
<feature type="non-terminal residue" evidence="2">
    <location>
        <position position="1"/>
    </location>
</feature>
<name>A0A9P6J0H0_MORAP</name>
<dbReference type="EMBL" id="JAAAHY010001151">
    <property type="protein sequence ID" value="KAF9952091.1"/>
    <property type="molecule type" value="Genomic_DNA"/>
</dbReference>
<gene>
    <name evidence="2" type="ORF">BGZ70_000739</name>
</gene>
<evidence type="ECO:0000313" key="2">
    <source>
        <dbReference type="EMBL" id="KAF9952091.1"/>
    </source>
</evidence>
<protein>
    <submittedName>
        <fullName evidence="2">Uncharacterized protein</fullName>
    </submittedName>
</protein>
<organism evidence="2 3">
    <name type="scientific">Mortierella alpina</name>
    <name type="common">Oleaginous fungus</name>
    <name type="synonym">Mortierella renispora</name>
    <dbReference type="NCBI Taxonomy" id="64518"/>
    <lineage>
        <taxon>Eukaryota</taxon>
        <taxon>Fungi</taxon>
        <taxon>Fungi incertae sedis</taxon>
        <taxon>Mucoromycota</taxon>
        <taxon>Mortierellomycotina</taxon>
        <taxon>Mortierellomycetes</taxon>
        <taxon>Mortierellales</taxon>
        <taxon>Mortierellaceae</taxon>
        <taxon>Mortierella</taxon>
    </lineage>
</organism>
<proteinExistence type="predicted"/>